<dbReference type="Gene3D" id="1.10.150.20">
    <property type="entry name" value="5' to 3' exonuclease, C-terminal subdomain"/>
    <property type="match status" value="2"/>
</dbReference>
<dbReference type="InterPro" id="IPR001679">
    <property type="entry name" value="DNA_ligase"/>
</dbReference>
<keyword evidence="7 14" id="KW-0227">DNA damage</keyword>
<dbReference type="InterPro" id="IPR010994">
    <property type="entry name" value="RuvA_2-like"/>
</dbReference>
<keyword evidence="4 14" id="KW-0436">Ligase</keyword>
<feature type="binding site" evidence="14">
    <location>
        <position position="183"/>
    </location>
    <ligand>
        <name>NAD(+)</name>
        <dbReference type="ChEBI" id="CHEBI:57540"/>
    </ligand>
</feature>
<dbReference type="GO" id="GO:0006281">
    <property type="term" value="P:DNA repair"/>
    <property type="evidence" value="ECO:0007669"/>
    <property type="project" value="UniProtKB-KW"/>
</dbReference>
<dbReference type="InterPro" id="IPR013840">
    <property type="entry name" value="DNAligase_N"/>
</dbReference>
<protein>
    <recommendedName>
        <fullName evidence="3 14">DNA ligase</fullName>
        <ecNumber evidence="2 14">6.5.1.2</ecNumber>
    </recommendedName>
    <alternativeName>
        <fullName evidence="14">Polydeoxyribonucleotide synthase [NAD(+)]</fullName>
    </alternativeName>
</protein>
<dbReference type="Pfam" id="PF00533">
    <property type="entry name" value="BRCT"/>
    <property type="match status" value="1"/>
</dbReference>
<dbReference type="PROSITE" id="PS01055">
    <property type="entry name" value="DNA_LIGASE_N1"/>
    <property type="match status" value="1"/>
</dbReference>
<feature type="region of interest" description="Disordered" evidence="15">
    <location>
        <begin position="203"/>
        <end position="222"/>
    </location>
</feature>
<feature type="binding site" evidence="14">
    <location>
        <position position="420"/>
    </location>
    <ligand>
        <name>Zn(2+)</name>
        <dbReference type="ChEBI" id="CHEBI:29105"/>
    </ligand>
</feature>
<dbReference type="InterPro" id="IPR004150">
    <property type="entry name" value="NAD_DNA_ligase_OB"/>
</dbReference>
<dbReference type="HAMAP" id="MF_01588">
    <property type="entry name" value="DNA_ligase_A"/>
    <property type="match status" value="1"/>
</dbReference>
<dbReference type="PANTHER" id="PTHR23389">
    <property type="entry name" value="CHROMOSOME TRANSMISSION FIDELITY FACTOR 18"/>
    <property type="match status" value="1"/>
</dbReference>
<evidence type="ECO:0000256" key="4">
    <source>
        <dbReference type="ARBA" id="ARBA00022598"/>
    </source>
</evidence>
<feature type="binding site" evidence="14">
    <location>
        <position position="146"/>
    </location>
    <ligand>
        <name>NAD(+)</name>
        <dbReference type="ChEBI" id="CHEBI:57540"/>
    </ligand>
</feature>
<dbReference type="AlphaFoldDB" id="A0A4R6YMP2"/>
<accession>A0A4R6YMP2</accession>
<dbReference type="Gene3D" id="6.20.10.30">
    <property type="match status" value="1"/>
</dbReference>
<comment type="similarity">
    <text evidence="13 14">Belongs to the NAD-dependent DNA ligase family. LigA subfamily.</text>
</comment>
<dbReference type="InterPro" id="IPR041663">
    <property type="entry name" value="DisA/LigA_HHH"/>
</dbReference>
<feature type="binding site" evidence="14">
    <location>
        <position position="423"/>
    </location>
    <ligand>
        <name>Zn(2+)</name>
        <dbReference type="ChEBI" id="CHEBI:29105"/>
    </ligand>
</feature>
<dbReference type="SMART" id="SM00292">
    <property type="entry name" value="BRCT"/>
    <property type="match status" value="1"/>
</dbReference>
<dbReference type="EMBL" id="SNZH01000019">
    <property type="protein sequence ID" value="TDR38728.1"/>
    <property type="molecule type" value="Genomic_DNA"/>
</dbReference>
<dbReference type="NCBIfam" id="TIGR00575">
    <property type="entry name" value="dnlj"/>
    <property type="match status" value="1"/>
</dbReference>
<dbReference type="InterPro" id="IPR001357">
    <property type="entry name" value="BRCT_dom"/>
</dbReference>
<dbReference type="Gene3D" id="3.30.470.30">
    <property type="entry name" value="DNA ligase/mRNA capping enzyme"/>
    <property type="match status" value="1"/>
</dbReference>
<comment type="caution">
    <text evidence="17">The sequence shown here is derived from an EMBL/GenBank/DDBJ whole genome shotgun (WGS) entry which is preliminary data.</text>
</comment>
<organism evidence="17 18">
    <name type="scientific">Tahibacter aquaticus</name>
    <dbReference type="NCBI Taxonomy" id="520092"/>
    <lineage>
        <taxon>Bacteria</taxon>
        <taxon>Pseudomonadati</taxon>
        <taxon>Pseudomonadota</taxon>
        <taxon>Gammaproteobacteria</taxon>
        <taxon>Lysobacterales</taxon>
        <taxon>Rhodanobacteraceae</taxon>
        <taxon>Tahibacter</taxon>
    </lineage>
</organism>
<evidence type="ECO:0000256" key="12">
    <source>
        <dbReference type="ARBA" id="ARBA00034005"/>
    </source>
</evidence>
<name>A0A4R6YMP2_9GAMM</name>
<evidence type="ECO:0000259" key="16">
    <source>
        <dbReference type="PROSITE" id="PS50172"/>
    </source>
</evidence>
<dbReference type="SUPFAM" id="SSF50249">
    <property type="entry name" value="Nucleic acid-binding proteins"/>
    <property type="match status" value="1"/>
</dbReference>
<dbReference type="PIRSF" id="PIRSF001604">
    <property type="entry name" value="LigA"/>
    <property type="match status" value="1"/>
</dbReference>
<dbReference type="InterPro" id="IPR012340">
    <property type="entry name" value="NA-bd_OB-fold"/>
</dbReference>
<dbReference type="OrthoDB" id="9759736at2"/>
<dbReference type="FunFam" id="1.10.287.610:FF:000002">
    <property type="entry name" value="DNA ligase"/>
    <property type="match status" value="1"/>
</dbReference>
<reference evidence="17 18" key="1">
    <citation type="submission" date="2019-03" db="EMBL/GenBank/DDBJ databases">
        <title>Genomic Encyclopedia of Type Strains, Phase IV (KMG-IV): sequencing the most valuable type-strain genomes for metagenomic binning, comparative biology and taxonomic classification.</title>
        <authorList>
            <person name="Goeker M."/>
        </authorList>
    </citation>
    <scope>NUCLEOTIDE SEQUENCE [LARGE SCALE GENOMIC DNA]</scope>
    <source>
        <strain evidence="17 18">DSM 21667</strain>
    </source>
</reference>
<dbReference type="FunFam" id="3.40.50.10190:FF:000054">
    <property type="entry name" value="DNA ligase"/>
    <property type="match status" value="1"/>
</dbReference>
<feature type="binding site" evidence="14">
    <location>
        <begin position="33"/>
        <end position="37"/>
    </location>
    <ligand>
        <name>NAD(+)</name>
        <dbReference type="ChEBI" id="CHEBI:57540"/>
    </ligand>
</feature>
<evidence type="ECO:0000256" key="5">
    <source>
        <dbReference type="ARBA" id="ARBA00022705"/>
    </source>
</evidence>
<evidence type="ECO:0000256" key="14">
    <source>
        <dbReference type="HAMAP-Rule" id="MF_01588"/>
    </source>
</evidence>
<evidence type="ECO:0000256" key="7">
    <source>
        <dbReference type="ARBA" id="ARBA00022763"/>
    </source>
</evidence>
<comment type="caution">
    <text evidence="14">Lacks conserved residue(s) required for the propagation of feature annotation.</text>
</comment>
<dbReference type="GO" id="GO:0006260">
    <property type="term" value="P:DNA replication"/>
    <property type="evidence" value="ECO:0007669"/>
    <property type="project" value="UniProtKB-KW"/>
</dbReference>
<keyword evidence="10 14" id="KW-0520">NAD</keyword>
<evidence type="ECO:0000313" key="17">
    <source>
        <dbReference type="EMBL" id="TDR38728.1"/>
    </source>
</evidence>
<dbReference type="Pfam" id="PF03120">
    <property type="entry name" value="OB_DNA_ligase"/>
    <property type="match status" value="1"/>
</dbReference>
<evidence type="ECO:0000256" key="13">
    <source>
        <dbReference type="ARBA" id="ARBA00060881"/>
    </source>
</evidence>
<dbReference type="Pfam" id="PF01653">
    <property type="entry name" value="DNA_ligase_aden"/>
    <property type="match status" value="1"/>
</dbReference>
<dbReference type="Proteomes" id="UP000295293">
    <property type="component" value="Unassembled WGS sequence"/>
</dbReference>
<dbReference type="CDD" id="cd17748">
    <property type="entry name" value="BRCT_DNA_ligase_like"/>
    <property type="match status" value="1"/>
</dbReference>
<evidence type="ECO:0000256" key="6">
    <source>
        <dbReference type="ARBA" id="ARBA00022723"/>
    </source>
</evidence>
<comment type="cofactor">
    <cofactor evidence="14">
        <name>Mg(2+)</name>
        <dbReference type="ChEBI" id="CHEBI:18420"/>
    </cofactor>
    <cofactor evidence="14">
        <name>Mn(2+)</name>
        <dbReference type="ChEBI" id="CHEBI:29035"/>
    </cofactor>
</comment>
<comment type="function">
    <text evidence="1 14">DNA ligase that catalyzes the formation of phosphodiester linkages between 5'-phosphoryl and 3'-hydroxyl groups in double-stranded DNA using NAD as a coenzyme and as the energy source for the reaction. It is essential for DNA replication and repair of damaged DNA.</text>
</comment>
<keyword evidence="18" id="KW-1185">Reference proteome</keyword>
<feature type="binding site" evidence="14">
    <location>
        <position position="326"/>
    </location>
    <ligand>
        <name>NAD(+)</name>
        <dbReference type="ChEBI" id="CHEBI:57540"/>
    </ligand>
</feature>
<dbReference type="GO" id="GO:0003911">
    <property type="term" value="F:DNA ligase (NAD+) activity"/>
    <property type="evidence" value="ECO:0007669"/>
    <property type="project" value="UniProtKB-UniRule"/>
</dbReference>
<keyword evidence="9 14" id="KW-0460">Magnesium</keyword>
<dbReference type="Gene3D" id="2.40.50.140">
    <property type="entry name" value="Nucleic acid-binding proteins"/>
    <property type="match status" value="1"/>
</dbReference>
<dbReference type="InterPro" id="IPR018239">
    <property type="entry name" value="DNA_ligase_AS"/>
</dbReference>
<dbReference type="Pfam" id="PF12826">
    <property type="entry name" value="HHH_2"/>
    <property type="match status" value="1"/>
</dbReference>
<evidence type="ECO:0000256" key="8">
    <source>
        <dbReference type="ARBA" id="ARBA00022833"/>
    </source>
</evidence>
<dbReference type="GO" id="GO:0005829">
    <property type="term" value="C:cytosol"/>
    <property type="evidence" value="ECO:0007669"/>
    <property type="project" value="TreeGrafter"/>
</dbReference>
<evidence type="ECO:0000256" key="3">
    <source>
        <dbReference type="ARBA" id="ARBA00013308"/>
    </source>
</evidence>
<dbReference type="PROSITE" id="PS50172">
    <property type="entry name" value="BRCT"/>
    <property type="match status" value="1"/>
</dbReference>
<dbReference type="GO" id="GO:0046872">
    <property type="term" value="F:metal ion binding"/>
    <property type="evidence" value="ECO:0007669"/>
    <property type="project" value="UniProtKB-KW"/>
</dbReference>
<dbReference type="Gene3D" id="3.40.50.10190">
    <property type="entry name" value="BRCT domain"/>
    <property type="match status" value="1"/>
</dbReference>
<dbReference type="FunFam" id="3.30.470.30:FF:000001">
    <property type="entry name" value="DNA ligase"/>
    <property type="match status" value="1"/>
</dbReference>
<evidence type="ECO:0000313" key="18">
    <source>
        <dbReference type="Proteomes" id="UP000295293"/>
    </source>
</evidence>
<comment type="catalytic activity">
    <reaction evidence="12 14">
        <text>NAD(+) + (deoxyribonucleotide)n-3'-hydroxyl + 5'-phospho-(deoxyribonucleotide)m = (deoxyribonucleotide)n+m + AMP + beta-nicotinamide D-nucleotide.</text>
        <dbReference type="EC" id="6.5.1.2"/>
    </reaction>
</comment>
<dbReference type="FunFam" id="2.40.50.140:FF:000012">
    <property type="entry name" value="DNA ligase"/>
    <property type="match status" value="1"/>
</dbReference>
<dbReference type="InterPro" id="IPR004149">
    <property type="entry name" value="Znf_DNAligase_C4"/>
</dbReference>
<feature type="binding site" evidence="14">
    <location>
        <position position="457"/>
    </location>
    <ligand>
        <name>Zn(2+)</name>
        <dbReference type="ChEBI" id="CHEBI:29105"/>
    </ligand>
</feature>
<dbReference type="InterPro" id="IPR013839">
    <property type="entry name" value="DNAligase_adenylation"/>
</dbReference>
<dbReference type="Gene3D" id="1.10.287.610">
    <property type="entry name" value="Helix hairpin bin"/>
    <property type="match status" value="1"/>
</dbReference>
<keyword evidence="14" id="KW-0464">Manganese</keyword>
<feature type="active site" description="N6-AMP-lysine intermediate" evidence="14">
    <location>
        <position position="125"/>
    </location>
</feature>
<evidence type="ECO:0000256" key="10">
    <source>
        <dbReference type="ARBA" id="ARBA00023027"/>
    </source>
</evidence>
<dbReference type="InterPro" id="IPR036420">
    <property type="entry name" value="BRCT_dom_sf"/>
</dbReference>
<dbReference type="SUPFAM" id="SSF47781">
    <property type="entry name" value="RuvA domain 2-like"/>
    <property type="match status" value="1"/>
</dbReference>
<feature type="binding site" evidence="14">
    <location>
        <begin position="82"/>
        <end position="83"/>
    </location>
    <ligand>
        <name>NAD(+)</name>
        <dbReference type="ChEBI" id="CHEBI:57540"/>
    </ligand>
</feature>
<evidence type="ECO:0000256" key="1">
    <source>
        <dbReference type="ARBA" id="ARBA00004067"/>
    </source>
</evidence>
<proteinExistence type="inferred from homology"/>
<evidence type="ECO:0000256" key="9">
    <source>
        <dbReference type="ARBA" id="ARBA00022842"/>
    </source>
</evidence>
<dbReference type="CDD" id="cd00114">
    <property type="entry name" value="LIGANc"/>
    <property type="match status" value="1"/>
</dbReference>
<evidence type="ECO:0000256" key="15">
    <source>
        <dbReference type="SAM" id="MobiDB-lite"/>
    </source>
</evidence>
<dbReference type="PANTHER" id="PTHR23389:SF9">
    <property type="entry name" value="DNA LIGASE"/>
    <property type="match status" value="1"/>
</dbReference>
<sequence length="721" mass="78679">MPATPAQRAAQLRAELAEHNYRYHVLDDPSIPDADYDALLRELIAIETAHPDLIAEDSPTQRVGAAVSRDFAEVVHDIPMLSLANAFDDVNAPDDAGRYADIADFVRRIETTLVVSAPEFSVEPKLDGLAISLRYDDGVFVRGATRGDGSKGEDVTPNLRTIKAIPLRLRGSGWPAQLEVRGEVYMPRAAFEAYNARARDSGDKVLANPRNGAAGSLRQKDPQETARRPLAFYAYAVHLPATPEQNLGERHSAALAQLREWGFPVSPEVSTTRGLDGLIAYYRRIGAKRDSLPYDIDGVVYKLDDYAGQRVMGFVSRAPRWAIAHKYPAQEQSTELLGIDIQIGRTGAATPVARLKPVQVGGVTVSNVTLHNADQIERLDMRIGDSVIVRRAGDVIPEIVKVVLERRPAGTQPWQFPEQCPVCRSALVRVQKVKKQTKAGIEYEEGVAWVCSGGLFCPAQRKEAIFHFAARRAMDIEGLGGEIIDDMVELPFLRRDGAARALASPADLYNLQQDDLTELRRLAQERDGSVPETVKKGKVATRWADNLLEAIAASKSTVLERFLFALGIRDVGESTAKALARWFGSLEGVMTADADELRRIPDVGPVVAGRIGTFFAQPHNLEVIAALRAAGVHWPEAEPQRVPLGVLAGKTVVLTGSLEQLSRDEAKDRLEALGAKVSGSVSKKTDFVVAGPGAGSKLEKATELGIEVWDEERLLAFLAEQ</sequence>
<dbReference type="SMART" id="SM00532">
    <property type="entry name" value="LIGANc"/>
    <property type="match status" value="1"/>
</dbReference>
<keyword evidence="8 14" id="KW-0862">Zinc</keyword>
<dbReference type="Pfam" id="PF03119">
    <property type="entry name" value="DNA_ligase_ZBD"/>
    <property type="match status" value="1"/>
</dbReference>
<feature type="domain" description="BRCT" evidence="16">
    <location>
        <begin position="642"/>
        <end position="721"/>
    </location>
</feature>
<dbReference type="EC" id="6.5.1.2" evidence="2 14"/>
<dbReference type="SUPFAM" id="SSF52113">
    <property type="entry name" value="BRCT domain"/>
    <property type="match status" value="1"/>
</dbReference>
<dbReference type="FunFam" id="1.10.150.20:FF:000006">
    <property type="entry name" value="DNA ligase"/>
    <property type="match status" value="1"/>
</dbReference>
<dbReference type="NCBIfam" id="NF005932">
    <property type="entry name" value="PRK07956.1"/>
    <property type="match status" value="1"/>
</dbReference>
<gene>
    <name evidence="14" type="primary">ligA</name>
    <name evidence="17" type="ORF">DFR29_11956</name>
</gene>
<keyword evidence="6 14" id="KW-0479">Metal-binding</keyword>
<evidence type="ECO:0000256" key="2">
    <source>
        <dbReference type="ARBA" id="ARBA00012722"/>
    </source>
</evidence>
<dbReference type="SUPFAM" id="SSF56091">
    <property type="entry name" value="DNA ligase/mRNA capping enzyme, catalytic domain"/>
    <property type="match status" value="1"/>
</dbReference>
<keyword evidence="11 14" id="KW-0234">DNA repair</keyword>
<evidence type="ECO:0000256" key="11">
    <source>
        <dbReference type="ARBA" id="ARBA00023204"/>
    </source>
</evidence>
<feature type="binding site" evidence="14">
    <location>
        <position position="123"/>
    </location>
    <ligand>
        <name>NAD(+)</name>
        <dbReference type="ChEBI" id="CHEBI:57540"/>
    </ligand>
</feature>
<dbReference type="RefSeq" id="WP_133821271.1">
    <property type="nucleotide sequence ID" value="NZ_SNZH01000019.1"/>
</dbReference>
<keyword evidence="5 14" id="KW-0235">DNA replication</keyword>
<feature type="binding site" evidence="14">
    <location>
        <position position="302"/>
    </location>
    <ligand>
        <name>NAD(+)</name>
        <dbReference type="ChEBI" id="CHEBI:57540"/>
    </ligand>
</feature>